<keyword evidence="1" id="KW-1015">Disulfide bond</keyword>
<dbReference type="PROSITE" id="PS51808">
    <property type="entry name" value="CHCH"/>
    <property type="match status" value="1"/>
</dbReference>
<feature type="domain" description="CHCH" evidence="3">
    <location>
        <begin position="31"/>
        <end position="64"/>
    </location>
</feature>
<keyword evidence="5" id="KW-1185">Reference proteome</keyword>
<comment type="caution">
    <text evidence="4">The sequence shown here is derived from an EMBL/GenBank/DDBJ whole genome shotgun (WGS) entry which is preliminary data.</text>
</comment>
<dbReference type="EMBL" id="LHPF02000003">
    <property type="protein sequence ID" value="PSC75168.1"/>
    <property type="molecule type" value="Genomic_DNA"/>
</dbReference>
<name>A0A2P6VM51_9CHLO</name>
<dbReference type="Proteomes" id="UP000239649">
    <property type="component" value="Unassembled WGS sequence"/>
</dbReference>
<accession>A0A2P6VM51</accession>
<feature type="region of interest" description="Disordered" evidence="2">
    <location>
        <begin position="76"/>
        <end position="121"/>
    </location>
</feature>
<feature type="region of interest" description="Disordered" evidence="2">
    <location>
        <begin position="1"/>
        <end position="21"/>
    </location>
</feature>
<protein>
    <submittedName>
        <fullName evidence="4">Cytochrome c oxidase assembly COX19-like</fullName>
    </submittedName>
</protein>
<feature type="compositionally biased region" description="Gly residues" evidence="2">
    <location>
        <begin position="1"/>
        <end position="11"/>
    </location>
</feature>
<dbReference type="InterPro" id="IPR010625">
    <property type="entry name" value="CHCH"/>
</dbReference>
<dbReference type="Pfam" id="PF06747">
    <property type="entry name" value="CHCH"/>
    <property type="match status" value="1"/>
</dbReference>
<evidence type="ECO:0000313" key="5">
    <source>
        <dbReference type="Proteomes" id="UP000239649"/>
    </source>
</evidence>
<evidence type="ECO:0000256" key="2">
    <source>
        <dbReference type="SAM" id="MobiDB-lite"/>
    </source>
</evidence>
<evidence type="ECO:0000313" key="4">
    <source>
        <dbReference type="EMBL" id="PSC75168.1"/>
    </source>
</evidence>
<dbReference type="PANTHER" id="PTHR47565:SF2">
    <property type="entry name" value="CYTOCHROME C OXIDASE 19-1"/>
    <property type="match status" value="1"/>
</dbReference>
<evidence type="ECO:0000259" key="3">
    <source>
        <dbReference type="Pfam" id="PF06747"/>
    </source>
</evidence>
<gene>
    <name evidence="4" type="ORF">C2E20_1710</name>
</gene>
<sequence>MSAGGAFGGARGFQPRPPEKGVFPLDHFGECKSIKEQYLECLREHGQDSEACRDLAKAYLKCRMDRNLMAKQDLRDLGFAEGDAPAPAPKPRPPEERQKRRIETEGYMAGMKRFEDGKPQG</sequence>
<feature type="compositionally biased region" description="Basic and acidic residues" evidence="2">
    <location>
        <begin position="92"/>
        <end position="104"/>
    </location>
</feature>
<evidence type="ECO:0000256" key="1">
    <source>
        <dbReference type="ARBA" id="ARBA00023157"/>
    </source>
</evidence>
<dbReference type="AlphaFoldDB" id="A0A2P6VM51"/>
<organism evidence="4 5">
    <name type="scientific">Micractinium conductrix</name>
    <dbReference type="NCBI Taxonomy" id="554055"/>
    <lineage>
        <taxon>Eukaryota</taxon>
        <taxon>Viridiplantae</taxon>
        <taxon>Chlorophyta</taxon>
        <taxon>core chlorophytes</taxon>
        <taxon>Trebouxiophyceae</taxon>
        <taxon>Chlorellales</taxon>
        <taxon>Chlorellaceae</taxon>
        <taxon>Chlorella clade</taxon>
        <taxon>Micractinium</taxon>
    </lineage>
</organism>
<dbReference type="OrthoDB" id="268594at2759"/>
<feature type="compositionally biased region" description="Basic and acidic residues" evidence="2">
    <location>
        <begin position="112"/>
        <end position="121"/>
    </location>
</feature>
<reference evidence="4 5" key="1">
    <citation type="journal article" date="2018" name="Plant J.">
        <title>Genome sequences of Chlorella sorokiniana UTEX 1602 and Micractinium conductrix SAG 241.80: implications to maltose excretion by a green alga.</title>
        <authorList>
            <person name="Arriola M.B."/>
            <person name="Velmurugan N."/>
            <person name="Zhang Y."/>
            <person name="Plunkett M.H."/>
            <person name="Hondzo H."/>
            <person name="Barney B.M."/>
        </authorList>
    </citation>
    <scope>NUCLEOTIDE SEQUENCE [LARGE SCALE GENOMIC DNA]</scope>
    <source>
        <strain evidence="4 5">SAG 241.80</strain>
    </source>
</reference>
<dbReference type="PANTHER" id="PTHR47565">
    <property type="entry name" value="CYTOCHROME C OXIDASE 19-1"/>
    <property type="match status" value="1"/>
</dbReference>
<proteinExistence type="predicted"/>
<dbReference type="STRING" id="554055.A0A2P6VM51"/>